<feature type="transmembrane region" description="Helical" evidence="8">
    <location>
        <begin position="260"/>
        <end position="279"/>
    </location>
</feature>
<dbReference type="Pfam" id="PF07779">
    <property type="entry name" value="Cas1_AcylT"/>
    <property type="match status" value="1"/>
</dbReference>
<name>A0AAV9QEA1_9PEZI</name>
<feature type="domain" description="Cas1p 10 TM acyl transferase" evidence="9">
    <location>
        <begin position="45"/>
        <end position="347"/>
    </location>
</feature>
<accession>A0AAV9QEA1</accession>
<feature type="transmembrane region" description="Helical" evidence="8">
    <location>
        <begin position="201"/>
        <end position="224"/>
    </location>
</feature>
<feature type="transmembrane region" description="Helical" evidence="8">
    <location>
        <begin position="61"/>
        <end position="81"/>
    </location>
</feature>
<keyword evidence="11" id="KW-1185">Reference proteome</keyword>
<dbReference type="GO" id="GO:0016020">
    <property type="term" value="C:membrane"/>
    <property type="evidence" value="ECO:0007669"/>
    <property type="project" value="UniProtKB-SubCell"/>
</dbReference>
<sequence>MLDRWPTTSNASDLEMPRQVISAQAQVLLNYMCNDIATVPANRSQAYCCVPYTNPHFLQKAFLITGACMMVYPILVLMIQVRLNSSHNPSSRYVARPTRLIWASATVSFAAIYCFAADRTAYFEKNPKGVDQNMFMCLSAAALLAGLATSKKSYSAPANTGAKPYSSRQQPLSRGQTEEWKGWMQITILLYHYFGMSKVLWVYQFIRLCVSSYLFMTGYGHTIYFLETKDFSLQRAVNVLLRTNLLNVVLAFVMGTHYDLYYFPALSTVWFLIIWFTIPKNAAIQANTWRLMSRIVLSSAIVSLAIRYGEVMETWLAIINDLGLGMPVIDGREFLFRFSLDAYVVYFDFARSTGPN</sequence>
<comment type="subcellular location">
    <subcellularLocation>
        <location evidence="1">Membrane</location>
        <topology evidence="1">Multi-pass membrane protein</topology>
    </subcellularLocation>
</comment>
<evidence type="ECO:0000256" key="2">
    <source>
        <dbReference type="ARBA" id="ARBA00010666"/>
    </source>
</evidence>
<keyword evidence="7" id="KW-0325">Glycoprotein</keyword>
<evidence type="ECO:0000313" key="11">
    <source>
        <dbReference type="Proteomes" id="UP001345827"/>
    </source>
</evidence>
<evidence type="ECO:0000259" key="9">
    <source>
        <dbReference type="Pfam" id="PF07779"/>
    </source>
</evidence>
<dbReference type="GO" id="GO:0005975">
    <property type="term" value="P:carbohydrate metabolic process"/>
    <property type="evidence" value="ECO:0007669"/>
    <property type="project" value="UniProtKB-ARBA"/>
</dbReference>
<gene>
    <name evidence="10" type="ORF">LTR25_002980</name>
</gene>
<dbReference type="Proteomes" id="UP001345827">
    <property type="component" value="Unassembled WGS sequence"/>
</dbReference>
<evidence type="ECO:0000256" key="3">
    <source>
        <dbReference type="ARBA" id="ARBA00022679"/>
    </source>
</evidence>
<evidence type="ECO:0000256" key="4">
    <source>
        <dbReference type="ARBA" id="ARBA00022692"/>
    </source>
</evidence>
<proteinExistence type="inferred from homology"/>
<evidence type="ECO:0000256" key="7">
    <source>
        <dbReference type="ARBA" id="ARBA00023180"/>
    </source>
</evidence>
<evidence type="ECO:0000256" key="5">
    <source>
        <dbReference type="ARBA" id="ARBA00022989"/>
    </source>
</evidence>
<dbReference type="GO" id="GO:0016740">
    <property type="term" value="F:transferase activity"/>
    <property type="evidence" value="ECO:0007669"/>
    <property type="project" value="UniProtKB-KW"/>
</dbReference>
<protein>
    <recommendedName>
        <fullName evidence="9">Cas1p 10 TM acyl transferase domain-containing protein</fullName>
    </recommendedName>
</protein>
<keyword evidence="4 8" id="KW-0812">Transmembrane</keyword>
<dbReference type="AlphaFoldDB" id="A0AAV9QEA1"/>
<reference evidence="10 11" key="1">
    <citation type="submission" date="2023-06" db="EMBL/GenBank/DDBJ databases">
        <title>Black Yeasts Isolated from many extreme environments.</title>
        <authorList>
            <person name="Coleine C."/>
            <person name="Stajich J.E."/>
            <person name="Selbmann L."/>
        </authorList>
    </citation>
    <scope>NUCLEOTIDE SEQUENCE [LARGE SCALE GENOMIC DNA]</scope>
    <source>
        <strain evidence="10 11">CCFEE 5887</strain>
    </source>
</reference>
<keyword evidence="6 8" id="KW-0472">Membrane</keyword>
<dbReference type="PANTHER" id="PTHR13533:SF1">
    <property type="entry name" value="N-ACETYLNEURAMINATE 9-O-ACETYLTRANSFERASE"/>
    <property type="match status" value="1"/>
</dbReference>
<dbReference type="PANTHER" id="PTHR13533">
    <property type="entry name" value="N-ACETYLNEURAMINATE 9-O-ACETYLTRANSFERASE"/>
    <property type="match status" value="1"/>
</dbReference>
<dbReference type="GO" id="GO:0005794">
    <property type="term" value="C:Golgi apparatus"/>
    <property type="evidence" value="ECO:0007669"/>
    <property type="project" value="UniProtKB-ARBA"/>
</dbReference>
<dbReference type="InterPro" id="IPR012419">
    <property type="entry name" value="Cas1_AcylTrans_dom"/>
</dbReference>
<evidence type="ECO:0000256" key="1">
    <source>
        <dbReference type="ARBA" id="ARBA00004141"/>
    </source>
</evidence>
<keyword evidence="3" id="KW-0808">Transferase</keyword>
<organism evidence="10 11">
    <name type="scientific">Vermiconidia calcicola</name>
    <dbReference type="NCBI Taxonomy" id="1690605"/>
    <lineage>
        <taxon>Eukaryota</taxon>
        <taxon>Fungi</taxon>
        <taxon>Dikarya</taxon>
        <taxon>Ascomycota</taxon>
        <taxon>Pezizomycotina</taxon>
        <taxon>Dothideomycetes</taxon>
        <taxon>Dothideomycetidae</taxon>
        <taxon>Mycosphaerellales</taxon>
        <taxon>Extremaceae</taxon>
        <taxon>Vermiconidia</taxon>
    </lineage>
</organism>
<evidence type="ECO:0000313" key="10">
    <source>
        <dbReference type="EMBL" id="KAK5541203.1"/>
    </source>
</evidence>
<evidence type="ECO:0000256" key="8">
    <source>
        <dbReference type="SAM" id="Phobius"/>
    </source>
</evidence>
<keyword evidence="5 8" id="KW-1133">Transmembrane helix</keyword>
<dbReference type="EMBL" id="JAXLQG010000004">
    <property type="protein sequence ID" value="KAK5541203.1"/>
    <property type="molecule type" value="Genomic_DNA"/>
</dbReference>
<feature type="transmembrane region" description="Helical" evidence="8">
    <location>
        <begin position="101"/>
        <end position="121"/>
    </location>
</feature>
<evidence type="ECO:0000256" key="6">
    <source>
        <dbReference type="ARBA" id="ARBA00023136"/>
    </source>
</evidence>
<comment type="similarity">
    <text evidence="2">Belongs to the PC-esterase family. CASD1 subfamily.</text>
</comment>
<comment type="caution">
    <text evidence="10">The sequence shown here is derived from an EMBL/GenBank/DDBJ whole genome shotgun (WGS) entry which is preliminary data.</text>
</comment>